<dbReference type="Gene3D" id="2.60.120.1440">
    <property type="match status" value="1"/>
</dbReference>
<dbReference type="STRING" id="452.Lspi_1919"/>
<reference evidence="3 4" key="1">
    <citation type="submission" date="2015-11" db="EMBL/GenBank/DDBJ databases">
        <title>Genomic analysis of 38 Legionella species identifies large and diverse effector repertoires.</title>
        <authorList>
            <person name="Burstein D."/>
            <person name="Amaro F."/>
            <person name="Zusman T."/>
            <person name="Lifshitz Z."/>
            <person name="Cohen O."/>
            <person name="Gilbert J.A."/>
            <person name="Pupko T."/>
            <person name="Shuman H.A."/>
            <person name="Segal G."/>
        </authorList>
    </citation>
    <scope>NUCLEOTIDE SEQUENCE [LARGE SCALE GENOMIC DNA]</scope>
    <source>
        <strain evidence="3 4">Mt.St.Helens-9</strain>
    </source>
</reference>
<gene>
    <name evidence="3" type="ORF">Lspi_1919</name>
</gene>
<dbReference type="EMBL" id="LNYX01000030">
    <property type="protein sequence ID" value="KTD62069.1"/>
    <property type="molecule type" value="Genomic_DNA"/>
</dbReference>
<organism evidence="3 4">
    <name type="scientific">Legionella spiritensis</name>
    <dbReference type="NCBI Taxonomy" id="452"/>
    <lineage>
        <taxon>Bacteria</taxon>
        <taxon>Pseudomonadati</taxon>
        <taxon>Pseudomonadota</taxon>
        <taxon>Gammaproteobacteria</taxon>
        <taxon>Legionellales</taxon>
        <taxon>Legionellaceae</taxon>
        <taxon>Legionella</taxon>
    </lineage>
</organism>
<sequence length="255" mass="26834">MISDKKLRTNVNKLIFICCLFLTGHVFSQSVATVLFTSHTVKVKRGSVESNISRGASLQNGDTIVTSGQAVAKIKYANGTLVTLGENSVYKILAYSGNQHDIQIKSELTSGKIHSKTSGKKKEILKTPVVALAILGTDYNVYTPNSKATYVLVNEGTIQANGKTLDIGAGFLITAAGISEAPFPLEGRVDDTSGAGVDLNTEVNVNDLDNLDVAATSLDVSQAANVAIESGTSIQAEDIVPAMDTLVEIELSCGV</sequence>
<name>A0A0W0YYT2_LEGSP</name>
<feature type="domain" description="FecR protein" evidence="2">
    <location>
        <begin position="62"/>
        <end position="158"/>
    </location>
</feature>
<feature type="signal peptide" evidence="1">
    <location>
        <begin position="1"/>
        <end position="28"/>
    </location>
</feature>
<feature type="chain" id="PRO_5006918096" evidence="1">
    <location>
        <begin position="29"/>
        <end position="255"/>
    </location>
</feature>
<evidence type="ECO:0000256" key="1">
    <source>
        <dbReference type="SAM" id="SignalP"/>
    </source>
</evidence>
<dbReference type="PANTHER" id="PTHR38731">
    <property type="entry name" value="LIPL45-RELATED LIPOPROTEIN-RELATED"/>
    <property type="match status" value="1"/>
</dbReference>
<evidence type="ECO:0000313" key="3">
    <source>
        <dbReference type="EMBL" id="KTD62069.1"/>
    </source>
</evidence>
<dbReference type="PATRIC" id="fig|452.5.peg.2107"/>
<evidence type="ECO:0000313" key="4">
    <source>
        <dbReference type="Proteomes" id="UP000054877"/>
    </source>
</evidence>
<proteinExistence type="predicted"/>
<protein>
    <submittedName>
        <fullName evidence="3">FecR protein</fullName>
    </submittedName>
</protein>
<keyword evidence="4" id="KW-1185">Reference proteome</keyword>
<accession>A0A0W0YYT2</accession>
<keyword evidence="1" id="KW-0732">Signal</keyword>
<dbReference type="OrthoDB" id="5653756at2"/>
<dbReference type="Pfam" id="PF04773">
    <property type="entry name" value="FecR"/>
    <property type="match status" value="1"/>
</dbReference>
<evidence type="ECO:0000259" key="2">
    <source>
        <dbReference type="Pfam" id="PF04773"/>
    </source>
</evidence>
<dbReference type="Proteomes" id="UP000054877">
    <property type="component" value="Unassembled WGS sequence"/>
</dbReference>
<dbReference type="AlphaFoldDB" id="A0A0W0YYT2"/>
<comment type="caution">
    <text evidence="3">The sequence shown here is derived from an EMBL/GenBank/DDBJ whole genome shotgun (WGS) entry which is preliminary data.</text>
</comment>
<dbReference type="InterPro" id="IPR006860">
    <property type="entry name" value="FecR"/>
</dbReference>